<accession>A0A6A4GKQ8</accession>
<feature type="compositionally biased region" description="Basic and acidic residues" evidence="1">
    <location>
        <begin position="1"/>
        <end position="15"/>
    </location>
</feature>
<feature type="region of interest" description="Disordered" evidence="1">
    <location>
        <begin position="1"/>
        <end position="25"/>
    </location>
</feature>
<name>A0A6A4GKQ8_9AGAR</name>
<protein>
    <submittedName>
        <fullName evidence="2">Uncharacterized protein</fullName>
    </submittedName>
</protein>
<dbReference type="Proteomes" id="UP000799118">
    <property type="component" value="Unassembled WGS sequence"/>
</dbReference>
<sequence length="193" mass="20485">MRDGTGAEGDSRSGDDVDGMGETLEPAFATVIDIAGRKKRDGVQDDQGPLHPQHLPYPAAWNVSSPLHPTNVPGTRSFPFVPPTLPLSSQSQMSGTSFWACSDESVTLAEEERQKSALEILGESPILRCHRPEEGGVYILKLFVSTLLFGIHFDWMLKRPQSVAAASSASASSTSLPASTKSSGAMAASLTSL</sequence>
<reference evidence="2" key="1">
    <citation type="journal article" date="2019" name="Environ. Microbiol.">
        <title>Fungal ecological strategies reflected in gene transcription - a case study of two litter decomposers.</title>
        <authorList>
            <person name="Barbi F."/>
            <person name="Kohler A."/>
            <person name="Barry K."/>
            <person name="Baskaran P."/>
            <person name="Daum C."/>
            <person name="Fauchery L."/>
            <person name="Ihrmark K."/>
            <person name="Kuo A."/>
            <person name="LaButti K."/>
            <person name="Lipzen A."/>
            <person name="Morin E."/>
            <person name="Grigoriev I.V."/>
            <person name="Henrissat B."/>
            <person name="Lindahl B."/>
            <person name="Martin F."/>
        </authorList>
    </citation>
    <scope>NUCLEOTIDE SEQUENCE</scope>
    <source>
        <strain evidence="2">JB14</strain>
    </source>
</reference>
<dbReference type="AlphaFoldDB" id="A0A6A4GKQ8"/>
<evidence type="ECO:0000313" key="2">
    <source>
        <dbReference type="EMBL" id="KAE9385897.1"/>
    </source>
</evidence>
<keyword evidence="3" id="KW-1185">Reference proteome</keyword>
<evidence type="ECO:0000313" key="3">
    <source>
        <dbReference type="Proteomes" id="UP000799118"/>
    </source>
</evidence>
<proteinExistence type="predicted"/>
<gene>
    <name evidence="2" type="ORF">BT96DRAFT_1006625</name>
</gene>
<dbReference type="EMBL" id="ML769935">
    <property type="protein sequence ID" value="KAE9385897.1"/>
    <property type="molecule type" value="Genomic_DNA"/>
</dbReference>
<organism evidence="2 3">
    <name type="scientific">Gymnopus androsaceus JB14</name>
    <dbReference type="NCBI Taxonomy" id="1447944"/>
    <lineage>
        <taxon>Eukaryota</taxon>
        <taxon>Fungi</taxon>
        <taxon>Dikarya</taxon>
        <taxon>Basidiomycota</taxon>
        <taxon>Agaricomycotina</taxon>
        <taxon>Agaricomycetes</taxon>
        <taxon>Agaricomycetidae</taxon>
        <taxon>Agaricales</taxon>
        <taxon>Marasmiineae</taxon>
        <taxon>Omphalotaceae</taxon>
        <taxon>Gymnopus</taxon>
    </lineage>
</organism>
<evidence type="ECO:0000256" key="1">
    <source>
        <dbReference type="SAM" id="MobiDB-lite"/>
    </source>
</evidence>